<proteinExistence type="predicted"/>
<evidence type="ECO:0000313" key="3">
    <source>
        <dbReference type="Proteomes" id="UP000193200"/>
    </source>
</evidence>
<dbReference type="InParanoid" id="A0A1Y5S760"/>
<organism evidence="2 3">
    <name type="scientific">Oceanibacterium hippocampi</name>
    <dbReference type="NCBI Taxonomy" id="745714"/>
    <lineage>
        <taxon>Bacteria</taxon>
        <taxon>Pseudomonadati</taxon>
        <taxon>Pseudomonadota</taxon>
        <taxon>Alphaproteobacteria</taxon>
        <taxon>Sneathiellales</taxon>
        <taxon>Sneathiellaceae</taxon>
        <taxon>Oceanibacterium</taxon>
    </lineage>
</organism>
<evidence type="ECO:0000256" key="1">
    <source>
        <dbReference type="SAM" id="MobiDB-lite"/>
    </source>
</evidence>
<accession>A0A1Y5S760</accession>
<name>A0A1Y5S760_9PROT</name>
<feature type="compositionally biased region" description="Acidic residues" evidence="1">
    <location>
        <begin position="12"/>
        <end position="21"/>
    </location>
</feature>
<gene>
    <name evidence="2" type="ORF">OCH7691_01137</name>
</gene>
<reference evidence="2 3" key="1">
    <citation type="submission" date="2017-03" db="EMBL/GenBank/DDBJ databases">
        <authorList>
            <person name="Afonso C.L."/>
            <person name="Miller P.J."/>
            <person name="Scott M.A."/>
            <person name="Spackman E."/>
            <person name="Goraichik I."/>
            <person name="Dimitrov K.M."/>
            <person name="Suarez D.L."/>
            <person name="Swayne D.E."/>
        </authorList>
    </citation>
    <scope>NUCLEOTIDE SEQUENCE [LARGE SCALE GENOMIC DNA]</scope>
    <source>
        <strain evidence="2 3">CECT 7691</strain>
    </source>
</reference>
<protein>
    <submittedName>
        <fullName evidence="2">Uncharacterized protein</fullName>
    </submittedName>
</protein>
<dbReference type="Proteomes" id="UP000193200">
    <property type="component" value="Unassembled WGS sequence"/>
</dbReference>
<dbReference type="RefSeq" id="WP_085882392.1">
    <property type="nucleotide sequence ID" value="NZ_FWFR01000001.1"/>
</dbReference>
<dbReference type="EMBL" id="FWFR01000001">
    <property type="protein sequence ID" value="SLN31685.1"/>
    <property type="molecule type" value="Genomic_DNA"/>
</dbReference>
<feature type="region of interest" description="Disordered" evidence="1">
    <location>
        <begin position="1"/>
        <end position="34"/>
    </location>
</feature>
<dbReference type="AlphaFoldDB" id="A0A1Y5S760"/>
<evidence type="ECO:0000313" key="2">
    <source>
        <dbReference type="EMBL" id="SLN31685.1"/>
    </source>
</evidence>
<sequence>MTAIREPGDIAAFDEGDDDALPADAPRRRGLPRKSAIRMRARQDVDVLYPYVRQSGIAEQPGILVLNAHGEIPLGRERLLILALQCLNAYARAGSGRLS</sequence>
<keyword evidence="3" id="KW-1185">Reference proteome</keyword>